<organism evidence="1 2">
    <name type="scientific">Lottia gigantea</name>
    <name type="common">Giant owl limpet</name>
    <dbReference type="NCBI Taxonomy" id="225164"/>
    <lineage>
        <taxon>Eukaryota</taxon>
        <taxon>Metazoa</taxon>
        <taxon>Spiralia</taxon>
        <taxon>Lophotrochozoa</taxon>
        <taxon>Mollusca</taxon>
        <taxon>Gastropoda</taxon>
        <taxon>Patellogastropoda</taxon>
        <taxon>Lottioidea</taxon>
        <taxon>Lottiidae</taxon>
        <taxon>Lottia</taxon>
    </lineage>
</organism>
<dbReference type="EMBL" id="KB201630">
    <property type="protein sequence ID" value="ESO95579.1"/>
    <property type="molecule type" value="Genomic_DNA"/>
</dbReference>
<keyword evidence="2" id="KW-1185">Reference proteome</keyword>
<dbReference type="KEGG" id="lgi:LOTGIDRAFT_144608"/>
<dbReference type="GeneID" id="20234855"/>
<protein>
    <recommendedName>
        <fullName evidence="3">Reverse transcriptase domain-containing protein</fullName>
    </recommendedName>
</protein>
<reference evidence="1 2" key="1">
    <citation type="journal article" date="2013" name="Nature">
        <title>Insights into bilaterian evolution from three spiralian genomes.</title>
        <authorList>
            <person name="Simakov O."/>
            <person name="Marletaz F."/>
            <person name="Cho S.J."/>
            <person name="Edsinger-Gonzales E."/>
            <person name="Havlak P."/>
            <person name="Hellsten U."/>
            <person name="Kuo D.H."/>
            <person name="Larsson T."/>
            <person name="Lv J."/>
            <person name="Arendt D."/>
            <person name="Savage R."/>
            <person name="Osoegawa K."/>
            <person name="de Jong P."/>
            <person name="Grimwood J."/>
            <person name="Chapman J.A."/>
            <person name="Shapiro H."/>
            <person name="Aerts A."/>
            <person name="Otillar R.P."/>
            <person name="Terry A.Y."/>
            <person name="Boore J.L."/>
            <person name="Grigoriev I.V."/>
            <person name="Lindberg D.R."/>
            <person name="Seaver E.C."/>
            <person name="Weisblat D.A."/>
            <person name="Putnam N.H."/>
            <person name="Rokhsar D.S."/>
        </authorList>
    </citation>
    <scope>NUCLEOTIDE SEQUENCE [LARGE SCALE GENOMIC DNA]</scope>
</reference>
<feature type="non-terminal residue" evidence="1">
    <location>
        <position position="1"/>
    </location>
</feature>
<sequence>PCGVPQGSVLGPILFNIFTKPQVLPPNMACVFTYSLMILKCMLASKTSLKML</sequence>
<dbReference type="OrthoDB" id="415822at2759"/>
<accession>V4C261</accession>
<dbReference type="CTD" id="20234855"/>
<dbReference type="AlphaFoldDB" id="V4C261"/>
<evidence type="ECO:0000313" key="2">
    <source>
        <dbReference type="Proteomes" id="UP000030746"/>
    </source>
</evidence>
<dbReference type="Proteomes" id="UP000030746">
    <property type="component" value="Unassembled WGS sequence"/>
</dbReference>
<gene>
    <name evidence="1" type="ORF">LOTGIDRAFT_144608</name>
</gene>
<evidence type="ECO:0008006" key="3">
    <source>
        <dbReference type="Google" id="ProtNLM"/>
    </source>
</evidence>
<dbReference type="HOGENOM" id="CLU_3093458_0_0_1"/>
<proteinExistence type="predicted"/>
<evidence type="ECO:0000313" key="1">
    <source>
        <dbReference type="EMBL" id="ESO95579.1"/>
    </source>
</evidence>
<name>V4C261_LOTGI</name>
<dbReference type="RefSeq" id="XP_009053731.1">
    <property type="nucleotide sequence ID" value="XM_009055483.1"/>
</dbReference>